<evidence type="ECO:0000256" key="6">
    <source>
        <dbReference type="PROSITE-ProRule" id="PRU00282"/>
    </source>
</evidence>
<keyword evidence="2 7" id="KW-0813">Transport</keyword>
<organism evidence="8 9">
    <name type="scientific">Solanum commersonii</name>
    <name type="common">Commerson's wild potato</name>
    <name type="synonym">Commerson's nightshade</name>
    <dbReference type="NCBI Taxonomy" id="4109"/>
    <lineage>
        <taxon>Eukaryota</taxon>
        <taxon>Viridiplantae</taxon>
        <taxon>Streptophyta</taxon>
        <taxon>Embryophyta</taxon>
        <taxon>Tracheophyta</taxon>
        <taxon>Spermatophyta</taxon>
        <taxon>Magnoliopsida</taxon>
        <taxon>eudicotyledons</taxon>
        <taxon>Gunneridae</taxon>
        <taxon>Pentapetalae</taxon>
        <taxon>asterids</taxon>
        <taxon>lamiids</taxon>
        <taxon>Solanales</taxon>
        <taxon>Solanaceae</taxon>
        <taxon>Solanoideae</taxon>
        <taxon>Solaneae</taxon>
        <taxon>Solanum</taxon>
    </lineage>
</organism>
<name>A0A9J6AW37_SOLCO</name>
<dbReference type="OrthoDB" id="270584at2759"/>
<dbReference type="Gene3D" id="1.50.40.10">
    <property type="entry name" value="Mitochondrial carrier domain"/>
    <property type="match status" value="2"/>
</dbReference>
<dbReference type="AlphaFoldDB" id="A0A9J6AW37"/>
<comment type="similarity">
    <text evidence="7">Belongs to the mitochondrial carrier (TC 2.A.29) family.</text>
</comment>
<dbReference type="InterPro" id="IPR023395">
    <property type="entry name" value="MCP_dom_sf"/>
</dbReference>
<reference evidence="8 9" key="1">
    <citation type="submission" date="2020-09" db="EMBL/GenBank/DDBJ databases">
        <title>De no assembly of potato wild relative species, Solanum commersonii.</title>
        <authorList>
            <person name="Cho K."/>
        </authorList>
    </citation>
    <scope>NUCLEOTIDE SEQUENCE [LARGE SCALE GENOMIC DNA]</scope>
    <source>
        <strain evidence="8">LZ3.2</strain>
        <tissue evidence="8">Leaf</tissue>
    </source>
</reference>
<dbReference type="Pfam" id="PF00153">
    <property type="entry name" value="Mito_carr"/>
    <property type="match status" value="1"/>
</dbReference>
<dbReference type="GO" id="GO:0016020">
    <property type="term" value="C:membrane"/>
    <property type="evidence" value="ECO:0007669"/>
    <property type="project" value="UniProtKB-SubCell"/>
</dbReference>
<sequence>MDEIHYIVKDVSIFDGLPIYVKELIAGGGAGAFAKTVIAPLERILKCEGVVGFYKGNGASVILRIILFRMMHWYRQRKGGLHAQYRGIGPTLVGIFPYSALKFYIYEEIKRRALEDHQRSILMHLSCGALAIAYLDKHLRIHWTWLGGRCRLKAIIYGTYISINYMKIVPSTTYDAMKAWLLIRI</sequence>
<keyword evidence="4" id="KW-0677">Repeat</keyword>
<dbReference type="GO" id="GO:0055085">
    <property type="term" value="P:transmembrane transport"/>
    <property type="evidence" value="ECO:0007669"/>
    <property type="project" value="InterPro"/>
</dbReference>
<accession>A0A9J6AW37</accession>
<evidence type="ECO:0000256" key="3">
    <source>
        <dbReference type="ARBA" id="ARBA00022692"/>
    </source>
</evidence>
<evidence type="ECO:0000313" key="9">
    <source>
        <dbReference type="Proteomes" id="UP000824120"/>
    </source>
</evidence>
<proteinExistence type="inferred from homology"/>
<evidence type="ECO:0000256" key="4">
    <source>
        <dbReference type="ARBA" id="ARBA00022737"/>
    </source>
</evidence>
<keyword evidence="9" id="KW-1185">Reference proteome</keyword>
<evidence type="ECO:0000256" key="7">
    <source>
        <dbReference type="RuleBase" id="RU000488"/>
    </source>
</evidence>
<protein>
    <submittedName>
        <fullName evidence="8">Uncharacterized protein</fullName>
    </submittedName>
</protein>
<keyword evidence="5 6" id="KW-0472">Membrane</keyword>
<evidence type="ECO:0000256" key="5">
    <source>
        <dbReference type="ARBA" id="ARBA00023136"/>
    </source>
</evidence>
<evidence type="ECO:0000256" key="2">
    <source>
        <dbReference type="ARBA" id="ARBA00022448"/>
    </source>
</evidence>
<dbReference type="Proteomes" id="UP000824120">
    <property type="component" value="Chromosome 1"/>
</dbReference>
<evidence type="ECO:0000256" key="1">
    <source>
        <dbReference type="ARBA" id="ARBA00004141"/>
    </source>
</evidence>
<dbReference type="SUPFAM" id="SSF103506">
    <property type="entry name" value="Mitochondrial carrier"/>
    <property type="match status" value="1"/>
</dbReference>
<dbReference type="InterPro" id="IPR018108">
    <property type="entry name" value="MCP_transmembrane"/>
</dbReference>
<feature type="repeat" description="Solcar" evidence="6">
    <location>
        <begin position="18"/>
        <end position="112"/>
    </location>
</feature>
<dbReference type="EMBL" id="JACXVP010000001">
    <property type="protein sequence ID" value="KAG5628704.1"/>
    <property type="molecule type" value="Genomic_DNA"/>
</dbReference>
<dbReference type="InterPro" id="IPR002067">
    <property type="entry name" value="MCP"/>
</dbReference>
<dbReference type="PANTHER" id="PTHR24089">
    <property type="entry name" value="SOLUTE CARRIER FAMILY 25"/>
    <property type="match status" value="1"/>
</dbReference>
<keyword evidence="3 6" id="KW-0812">Transmembrane</keyword>
<evidence type="ECO:0000313" key="8">
    <source>
        <dbReference type="EMBL" id="KAG5628704.1"/>
    </source>
</evidence>
<dbReference type="PROSITE" id="PS50920">
    <property type="entry name" value="SOLCAR"/>
    <property type="match status" value="1"/>
</dbReference>
<dbReference type="PRINTS" id="PR00926">
    <property type="entry name" value="MITOCARRIER"/>
</dbReference>
<gene>
    <name evidence="8" type="ORF">H5410_000421</name>
</gene>
<comment type="caution">
    <text evidence="8">The sequence shown here is derived from an EMBL/GenBank/DDBJ whole genome shotgun (WGS) entry which is preliminary data.</text>
</comment>
<comment type="subcellular location">
    <subcellularLocation>
        <location evidence="1">Membrane</location>
        <topology evidence="1">Multi-pass membrane protein</topology>
    </subcellularLocation>
</comment>